<gene>
    <name evidence="1" type="ORF">SppYZU05_43</name>
</gene>
<proteinExistence type="predicted"/>
<dbReference type="Proteomes" id="UP000221216">
    <property type="component" value="Segment"/>
</dbReference>
<reference evidence="1 2" key="1">
    <citation type="submission" date="2017-03" db="EMBL/GenBank/DDBJ databases">
        <title>Isolation of lytic bacteriophages infecting Shewanella putrefaciens and Shewanella baltica for biocontrol of fish and shrimp spoilage during chilled storage.</title>
        <authorList>
            <person name="Yang Z."/>
            <person name="Tao X."/>
            <person name="Gao L."/>
            <person name="Rao S."/>
        </authorList>
    </citation>
    <scope>NUCLEOTIDE SEQUENCE [LARGE SCALE GENOMIC DNA]</scope>
</reference>
<keyword evidence="2" id="KW-1185">Reference proteome</keyword>
<protein>
    <submittedName>
        <fullName evidence="1">Uncharacterized protein</fullName>
    </submittedName>
</protein>
<dbReference type="EMBL" id="KY709296">
    <property type="protein sequence ID" value="ARM70569.1"/>
    <property type="molecule type" value="Genomic_DNA"/>
</dbReference>
<organism evidence="1 2">
    <name type="scientific">Shewanella phage SppYZU05</name>
    <dbReference type="NCBI Taxonomy" id="1970795"/>
    <lineage>
        <taxon>Viruses</taxon>
        <taxon>Duplodnaviria</taxon>
        <taxon>Heunggongvirae</taxon>
        <taxon>Uroviricota</taxon>
        <taxon>Caudoviricetes</taxon>
        <taxon>Chaseviridae</taxon>
        <taxon>Nefertitivirinae</taxon>
        <taxon>Yushanvirus</taxon>
        <taxon>Yushanvirus SppYZU05</taxon>
    </lineage>
</organism>
<evidence type="ECO:0000313" key="1">
    <source>
        <dbReference type="EMBL" id="ARM70569.1"/>
    </source>
</evidence>
<evidence type="ECO:0000313" key="2">
    <source>
        <dbReference type="Proteomes" id="UP000221216"/>
    </source>
</evidence>
<name>A0A1W6JTH2_9CAUD</name>
<accession>A0A1W6JTH2</accession>
<sequence>MSNRVVYSCGDVSLTASQRGSEDYRAAIRARQAREQARKIAKNEDFCKHYSQKGDFTHLAPIGHVTGKF</sequence>